<organism evidence="13 14">
    <name type="scientific">Maritalea myrionectae</name>
    <dbReference type="NCBI Taxonomy" id="454601"/>
    <lineage>
        <taxon>Bacteria</taxon>
        <taxon>Pseudomonadati</taxon>
        <taxon>Pseudomonadota</taxon>
        <taxon>Alphaproteobacteria</taxon>
        <taxon>Hyphomicrobiales</taxon>
        <taxon>Devosiaceae</taxon>
        <taxon>Maritalea</taxon>
    </lineage>
</organism>
<dbReference type="InterPro" id="IPR035906">
    <property type="entry name" value="MetI-like_sf"/>
</dbReference>
<dbReference type="SUPFAM" id="SSF161098">
    <property type="entry name" value="MetI-like"/>
    <property type="match status" value="1"/>
</dbReference>
<dbReference type="KEGG" id="mmyr:MXMO3_02346"/>
<feature type="transmembrane region" description="Helical" evidence="11">
    <location>
        <begin position="135"/>
        <end position="154"/>
    </location>
</feature>
<evidence type="ECO:0000313" key="13">
    <source>
        <dbReference type="EMBL" id="AVX04859.1"/>
    </source>
</evidence>
<dbReference type="Gene3D" id="1.10.3720.10">
    <property type="entry name" value="MetI-like"/>
    <property type="match status" value="1"/>
</dbReference>
<feature type="transmembrane region" description="Helical" evidence="11">
    <location>
        <begin position="238"/>
        <end position="258"/>
    </location>
</feature>
<accession>A0A2R4MG50</accession>
<protein>
    <recommendedName>
        <fullName evidence="10">Maltose/maltodextrin transport system permease protein MalG</fullName>
    </recommendedName>
</protein>
<evidence type="ECO:0000259" key="12">
    <source>
        <dbReference type="PROSITE" id="PS50928"/>
    </source>
</evidence>
<name>A0A2R4MG50_9HYPH</name>
<dbReference type="InterPro" id="IPR050901">
    <property type="entry name" value="BP-dep_ABC_trans_perm"/>
</dbReference>
<keyword evidence="4 11" id="KW-0813">Transport</keyword>
<evidence type="ECO:0000256" key="1">
    <source>
        <dbReference type="ARBA" id="ARBA00002264"/>
    </source>
</evidence>
<evidence type="ECO:0000256" key="2">
    <source>
        <dbReference type="ARBA" id="ARBA00004651"/>
    </source>
</evidence>
<dbReference type="CDD" id="cd06261">
    <property type="entry name" value="TM_PBP2"/>
    <property type="match status" value="1"/>
</dbReference>
<dbReference type="Pfam" id="PF00528">
    <property type="entry name" value="BPD_transp_1"/>
    <property type="match status" value="1"/>
</dbReference>
<feature type="transmembrane region" description="Helical" evidence="11">
    <location>
        <begin position="105"/>
        <end position="129"/>
    </location>
</feature>
<feature type="domain" description="ABC transmembrane type-1" evidence="12">
    <location>
        <begin position="67"/>
        <end position="259"/>
    </location>
</feature>
<evidence type="ECO:0000256" key="5">
    <source>
        <dbReference type="ARBA" id="ARBA00022475"/>
    </source>
</evidence>
<evidence type="ECO:0000313" key="14">
    <source>
        <dbReference type="Proteomes" id="UP000258927"/>
    </source>
</evidence>
<keyword evidence="5" id="KW-1003">Cell membrane</keyword>
<evidence type="ECO:0000256" key="10">
    <source>
        <dbReference type="ARBA" id="ARBA00041109"/>
    </source>
</evidence>
<dbReference type="GO" id="GO:0005886">
    <property type="term" value="C:plasma membrane"/>
    <property type="evidence" value="ECO:0007669"/>
    <property type="project" value="UniProtKB-SubCell"/>
</dbReference>
<keyword evidence="14" id="KW-1185">Reference proteome</keyword>
<evidence type="ECO:0000256" key="4">
    <source>
        <dbReference type="ARBA" id="ARBA00022448"/>
    </source>
</evidence>
<keyword evidence="7 11" id="KW-0812">Transmembrane</keyword>
<dbReference type="STRING" id="1122213.GCA_000423365_02665"/>
<evidence type="ECO:0000256" key="8">
    <source>
        <dbReference type="ARBA" id="ARBA00022989"/>
    </source>
</evidence>
<comment type="subcellular location">
    <subcellularLocation>
        <location evidence="2 11">Cell membrane</location>
        <topology evidence="2 11">Multi-pass membrane protein</topology>
    </subcellularLocation>
</comment>
<feature type="transmembrane region" description="Helical" evidence="11">
    <location>
        <begin position="71"/>
        <end position="93"/>
    </location>
</feature>
<evidence type="ECO:0000256" key="11">
    <source>
        <dbReference type="RuleBase" id="RU363032"/>
    </source>
</evidence>
<dbReference type="PANTHER" id="PTHR32243:SF50">
    <property type="entry name" value="MALTOSE_MALTODEXTRIN TRANSPORT SYSTEM PERMEASE PROTEIN MALG"/>
    <property type="match status" value="1"/>
</dbReference>
<keyword evidence="6" id="KW-0762">Sugar transport</keyword>
<dbReference type="AlphaFoldDB" id="A0A2R4MG50"/>
<gene>
    <name evidence="13" type="ORF">MXMO3_02346</name>
</gene>
<comment type="similarity">
    <text evidence="3">Belongs to the binding-protein-dependent transport system permease family. MalFG subfamily.</text>
</comment>
<proteinExistence type="inferred from homology"/>
<evidence type="ECO:0000256" key="7">
    <source>
        <dbReference type="ARBA" id="ARBA00022692"/>
    </source>
</evidence>
<reference evidence="13 14" key="1">
    <citation type="submission" date="2017-05" db="EMBL/GenBank/DDBJ databases">
        <title>Genome Analysis of Maritalea myrionectae HL2708#5.</title>
        <authorList>
            <consortium name="Cotde Inc.-PKNU"/>
            <person name="Jang D."/>
            <person name="Oh H.-M."/>
        </authorList>
    </citation>
    <scope>NUCLEOTIDE SEQUENCE [LARGE SCALE GENOMIC DNA]</scope>
    <source>
        <strain evidence="13 14">HL2708#5</strain>
    </source>
</reference>
<dbReference type="Proteomes" id="UP000258927">
    <property type="component" value="Chromosome"/>
</dbReference>
<evidence type="ECO:0000256" key="6">
    <source>
        <dbReference type="ARBA" id="ARBA00022597"/>
    </source>
</evidence>
<keyword evidence="9 11" id="KW-0472">Membrane</keyword>
<dbReference type="InterPro" id="IPR000515">
    <property type="entry name" value="MetI-like"/>
</dbReference>
<dbReference type="PANTHER" id="PTHR32243">
    <property type="entry name" value="MALTOSE TRANSPORT SYSTEM PERMEASE-RELATED"/>
    <property type="match status" value="1"/>
</dbReference>
<comment type="function">
    <text evidence="1">Part of the ABC transporter complex MalEFGK involved in maltose/maltodextrin import. Probably responsible for the translocation of the substrate across the membrane.</text>
</comment>
<dbReference type="GO" id="GO:0055085">
    <property type="term" value="P:transmembrane transport"/>
    <property type="evidence" value="ECO:0007669"/>
    <property type="project" value="InterPro"/>
</dbReference>
<sequence length="273" mass="30639">MSKLMKSLLIWLFLLPIFAITLFPFYVMATTAIRPQTEVFDQSWLPTRFAWENFVEMWTAVGFGRALANSLYISTLATALTLIIAIPAGYALSRYRFAGRTGFRRFLLISQMLSPIVLVLGLFRVLVLLNALNDAHVVALLYAGFNTAFAVWMLESYFSTIPRDLEMASWMEGASGFTTARKVFLPLAMPAICVTALFTFVNSWNEFVLALTLLRSEENYTLPIQILAIVSGRFSVDWHLVMAAALCATLPVAILFAWMQRYMLRGLTAGAVK</sequence>
<dbReference type="EMBL" id="CP021330">
    <property type="protein sequence ID" value="AVX04859.1"/>
    <property type="molecule type" value="Genomic_DNA"/>
</dbReference>
<keyword evidence="8 11" id="KW-1133">Transmembrane helix</keyword>
<evidence type="ECO:0000256" key="3">
    <source>
        <dbReference type="ARBA" id="ARBA00009047"/>
    </source>
</evidence>
<feature type="transmembrane region" description="Helical" evidence="11">
    <location>
        <begin position="183"/>
        <end position="204"/>
    </location>
</feature>
<dbReference type="RefSeq" id="WP_036222677.1">
    <property type="nucleotide sequence ID" value="NZ_CP021330.1"/>
</dbReference>
<evidence type="ECO:0000256" key="9">
    <source>
        <dbReference type="ARBA" id="ARBA00023136"/>
    </source>
</evidence>
<dbReference type="PROSITE" id="PS50928">
    <property type="entry name" value="ABC_TM1"/>
    <property type="match status" value="1"/>
</dbReference>